<dbReference type="EMBL" id="FQ790338">
    <property type="protein sequence ID" value="CCD51900.1"/>
    <property type="molecule type" value="Genomic_DNA"/>
</dbReference>
<proteinExistence type="predicted"/>
<dbReference type="AlphaFoldDB" id="G2YJI3"/>
<name>G2YJI3_BOTF4</name>
<evidence type="ECO:0000313" key="1">
    <source>
        <dbReference type="EMBL" id="CCD51900.1"/>
    </source>
</evidence>
<evidence type="ECO:0000313" key="2">
    <source>
        <dbReference type="Proteomes" id="UP000008177"/>
    </source>
</evidence>
<dbReference type="HOGENOM" id="CLU_3359581_0_0_1"/>
<organism evidence="1 2">
    <name type="scientific">Botryotinia fuckeliana (strain T4)</name>
    <name type="common">Noble rot fungus</name>
    <name type="synonym">Botrytis cinerea</name>
    <dbReference type="NCBI Taxonomy" id="999810"/>
    <lineage>
        <taxon>Eukaryota</taxon>
        <taxon>Fungi</taxon>
        <taxon>Dikarya</taxon>
        <taxon>Ascomycota</taxon>
        <taxon>Pezizomycotina</taxon>
        <taxon>Leotiomycetes</taxon>
        <taxon>Helotiales</taxon>
        <taxon>Sclerotiniaceae</taxon>
        <taxon>Botrytis</taxon>
    </lineage>
</organism>
<reference evidence="2" key="1">
    <citation type="journal article" date="2011" name="PLoS Genet.">
        <title>Genomic analysis of the necrotrophic fungal pathogens Sclerotinia sclerotiorum and Botrytis cinerea.</title>
        <authorList>
            <person name="Amselem J."/>
            <person name="Cuomo C.A."/>
            <person name="van Kan J.A."/>
            <person name="Viaud M."/>
            <person name="Benito E.P."/>
            <person name="Couloux A."/>
            <person name="Coutinho P.M."/>
            <person name="de Vries R.P."/>
            <person name="Dyer P.S."/>
            <person name="Fillinger S."/>
            <person name="Fournier E."/>
            <person name="Gout L."/>
            <person name="Hahn M."/>
            <person name="Kohn L."/>
            <person name="Lapalu N."/>
            <person name="Plummer K.M."/>
            <person name="Pradier J.M."/>
            <person name="Quevillon E."/>
            <person name="Sharon A."/>
            <person name="Simon A."/>
            <person name="ten Have A."/>
            <person name="Tudzynski B."/>
            <person name="Tudzynski P."/>
            <person name="Wincker P."/>
            <person name="Andrew M."/>
            <person name="Anthouard V."/>
            <person name="Beever R.E."/>
            <person name="Beffa R."/>
            <person name="Benoit I."/>
            <person name="Bouzid O."/>
            <person name="Brault B."/>
            <person name="Chen Z."/>
            <person name="Choquer M."/>
            <person name="Collemare J."/>
            <person name="Cotton P."/>
            <person name="Danchin E.G."/>
            <person name="Da Silva C."/>
            <person name="Gautier A."/>
            <person name="Giraud C."/>
            <person name="Giraud T."/>
            <person name="Gonzalez C."/>
            <person name="Grossetete S."/>
            <person name="Guldener U."/>
            <person name="Henrissat B."/>
            <person name="Howlett B.J."/>
            <person name="Kodira C."/>
            <person name="Kretschmer M."/>
            <person name="Lappartient A."/>
            <person name="Leroch M."/>
            <person name="Levis C."/>
            <person name="Mauceli E."/>
            <person name="Neuveglise C."/>
            <person name="Oeser B."/>
            <person name="Pearson M."/>
            <person name="Poulain J."/>
            <person name="Poussereau N."/>
            <person name="Quesneville H."/>
            <person name="Rascle C."/>
            <person name="Schumacher J."/>
            <person name="Segurens B."/>
            <person name="Sexton A."/>
            <person name="Silva E."/>
            <person name="Sirven C."/>
            <person name="Soanes D.M."/>
            <person name="Talbot N.J."/>
            <person name="Templeton M."/>
            <person name="Yandava C."/>
            <person name="Yarden O."/>
            <person name="Zeng Q."/>
            <person name="Rollins J.A."/>
            <person name="Lebrun M.H."/>
            <person name="Dickman M."/>
        </authorList>
    </citation>
    <scope>NUCLEOTIDE SEQUENCE [LARGE SCALE GENOMIC DNA]</scope>
    <source>
        <strain evidence="2">T4</strain>
    </source>
</reference>
<dbReference type="InParanoid" id="G2YJI3"/>
<gene>
    <name evidence="1" type="ORF">BofuT4_uP084240.1</name>
</gene>
<sequence>MVGNLIRGCYESNAALLNLHHQFATQRYQIYFLSMV</sequence>
<protein>
    <submittedName>
        <fullName evidence="1">Uncharacterized protein</fullName>
    </submittedName>
</protein>
<dbReference type="Proteomes" id="UP000008177">
    <property type="component" value="Unplaced contigs"/>
</dbReference>
<accession>G2YJI3</accession>